<dbReference type="EMBL" id="JBDIVE010000001">
    <property type="protein sequence ID" value="MEN3067211.1"/>
    <property type="molecule type" value="Genomic_DNA"/>
</dbReference>
<evidence type="ECO:0008006" key="3">
    <source>
        <dbReference type="Google" id="ProtNLM"/>
    </source>
</evidence>
<reference evidence="1 2" key="1">
    <citation type="journal article" date="2018" name="Int. J. Syst. Evol. Microbiol.">
        <title>Uliginosibacterium sediminicola sp. nov., isolated from freshwater sediment.</title>
        <authorList>
            <person name="Hwang W.M."/>
            <person name="Kim S.M."/>
            <person name="Kang K."/>
            <person name="Ahn T.Y."/>
        </authorList>
    </citation>
    <scope>NUCLEOTIDE SEQUENCE [LARGE SCALE GENOMIC DNA]</scope>
    <source>
        <strain evidence="1 2">M1-21</strain>
    </source>
</reference>
<sequence>MQPLFVKWIYVLPADYALNIRPHLPADFRACAFEDGFGRRWLELDADGTLRVLKGYAWDGCTPKLRLFGRVIGMPDGGISPVTQLPRAYYASLVHDALYQFLDTGLPVDRVTADRIFQEILLRDEFSASLLYYLAVRIFGRATLFFLRRQRGFCGRMIAAG</sequence>
<protein>
    <recommendedName>
        <fullName evidence="3">DUF1353 domain-containing protein</fullName>
    </recommendedName>
</protein>
<name>A0ABU9YUJ4_9RHOO</name>
<organism evidence="1 2">
    <name type="scientific">Uliginosibacterium sediminicola</name>
    <dbReference type="NCBI Taxonomy" id="2024550"/>
    <lineage>
        <taxon>Bacteria</taxon>
        <taxon>Pseudomonadati</taxon>
        <taxon>Pseudomonadota</taxon>
        <taxon>Betaproteobacteria</taxon>
        <taxon>Rhodocyclales</taxon>
        <taxon>Zoogloeaceae</taxon>
        <taxon>Uliginosibacterium</taxon>
    </lineage>
</organism>
<accession>A0ABU9YUJ4</accession>
<dbReference type="Proteomes" id="UP001410394">
    <property type="component" value="Unassembled WGS sequence"/>
</dbReference>
<evidence type="ECO:0000313" key="1">
    <source>
        <dbReference type="EMBL" id="MEN3067211.1"/>
    </source>
</evidence>
<evidence type="ECO:0000313" key="2">
    <source>
        <dbReference type="Proteomes" id="UP001410394"/>
    </source>
</evidence>
<gene>
    <name evidence="1" type="ORF">ABDB84_01900</name>
</gene>
<proteinExistence type="predicted"/>
<keyword evidence="2" id="KW-1185">Reference proteome</keyword>
<dbReference type="RefSeq" id="WP_345917979.1">
    <property type="nucleotide sequence ID" value="NZ_JBDIVE010000001.1"/>
</dbReference>
<comment type="caution">
    <text evidence="1">The sequence shown here is derived from an EMBL/GenBank/DDBJ whole genome shotgun (WGS) entry which is preliminary data.</text>
</comment>